<dbReference type="Pfam" id="PF22725">
    <property type="entry name" value="GFO_IDH_MocA_C3"/>
    <property type="match status" value="1"/>
</dbReference>
<dbReference type="GO" id="GO:0016491">
    <property type="term" value="F:oxidoreductase activity"/>
    <property type="evidence" value="ECO:0007669"/>
    <property type="project" value="UniProtKB-KW"/>
</dbReference>
<feature type="domain" description="GFO/IDH/MocA-like oxidoreductase" evidence="3">
    <location>
        <begin position="142"/>
        <end position="289"/>
    </location>
</feature>
<protein>
    <submittedName>
        <fullName evidence="4">Gfo/Idh/MocA family oxidoreductase</fullName>
    </submittedName>
</protein>
<feature type="domain" description="Gfo/Idh/MocA-like oxidoreductase N-terminal" evidence="2">
    <location>
        <begin position="5"/>
        <end position="132"/>
    </location>
</feature>
<dbReference type="InterPro" id="IPR050463">
    <property type="entry name" value="Gfo/Idh/MocA_oxidrdct_glycsds"/>
</dbReference>
<sequence>MPKALNIGLIGSGFMGQAHADAYRRARTLYHDLPLRPRLVAIADQGDQAARAAAERLDVERAYGDWRELVADPQVEVVDITSPNALHFDMAMAAIDHGKHVYCEKPLAMNDDQAAKMAEAARARGVKTMVAFNNIKTPAALLARRLIDEGAIGTPIRFRGTFDQGFFNDPELPWSWRCSRQQAGTGSLGDLGAHTISVAQFLMGDIEEVCAQSQILFATRPVVDGAGEGAGYASKATAGAERREVENDDQTQALVRFASGAGGVIESSRVAAGKVFGIGWEVSGSEGTLVMDGERFNELKLFRYADRREDRGFKTLLAGSQVPQFRAFFPFDYGGGGIGYFDVKVIEVHDLVQGIASSAGCFPDFAFGRHNQNILTAIDVSCQERRWVSVPAPQQRSSAQLTP</sequence>
<evidence type="ECO:0000256" key="1">
    <source>
        <dbReference type="ARBA" id="ARBA00023002"/>
    </source>
</evidence>
<dbReference type="Gene3D" id="3.30.360.10">
    <property type="entry name" value="Dihydrodipicolinate Reductase, domain 2"/>
    <property type="match status" value="1"/>
</dbReference>
<evidence type="ECO:0000259" key="3">
    <source>
        <dbReference type="Pfam" id="PF22725"/>
    </source>
</evidence>
<dbReference type="SUPFAM" id="SSF51735">
    <property type="entry name" value="NAD(P)-binding Rossmann-fold domains"/>
    <property type="match status" value="1"/>
</dbReference>
<evidence type="ECO:0000313" key="4">
    <source>
        <dbReference type="EMBL" id="XBO71309.1"/>
    </source>
</evidence>
<dbReference type="InterPro" id="IPR055170">
    <property type="entry name" value="GFO_IDH_MocA-like_dom"/>
</dbReference>
<dbReference type="PANTHER" id="PTHR43818:SF11">
    <property type="entry name" value="BCDNA.GH03377"/>
    <property type="match status" value="1"/>
</dbReference>
<dbReference type="InterPro" id="IPR000683">
    <property type="entry name" value="Gfo/Idh/MocA-like_OxRdtase_N"/>
</dbReference>
<dbReference type="SUPFAM" id="SSF55347">
    <property type="entry name" value="Glyceraldehyde-3-phosphate dehydrogenase-like, C-terminal domain"/>
    <property type="match status" value="1"/>
</dbReference>
<reference evidence="4" key="1">
    <citation type="submission" date="2022-06" db="EMBL/GenBank/DDBJ databases">
        <title>A novel DMS-producing enzyme.</title>
        <authorList>
            <person name="Zhang Y."/>
        </authorList>
    </citation>
    <scope>NUCLEOTIDE SEQUENCE</scope>
    <source>
        <strain evidence="4">RT37</strain>
    </source>
</reference>
<dbReference type="InterPro" id="IPR036291">
    <property type="entry name" value="NAD(P)-bd_dom_sf"/>
</dbReference>
<dbReference type="RefSeq" id="WP_222516200.1">
    <property type="nucleotide sequence ID" value="NZ_CP098827.1"/>
</dbReference>
<proteinExistence type="predicted"/>
<gene>
    <name evidence="4" type="ORF">NFG58_00880</name>
</gene>
<name>A0AAU7KIT0_9GAMM</name>
<accession>A0AAU7KIT0</accession>
<dbReference type="AlphaFoldDB" id="A0AAU7KIT0"/>
<keyword evidence="1" id="KW-0560">Oxidoreductase</keyword>
<dbReference type="Gene3D" id="3.40.50.720">
    <property type="entry name" value="NAD(P)-binding Rossmann-like Domain"/>
    <property type="match status" value="1"/>
</dbReference>
<organism evidence="4">
    <name type="scientific">Halomonas sp. RT37</name>
    <dbReference type="NCBI Taxonomy" id="2950872"/>
    <lineage>
        <taxon>Bacteria</taxon>
        <taxon>Pseudomonadati</taxon>
        <taxon>Pseudomonadota</taxon>
        <taxon>Gammaproteobacteria</taxon>
        <taxon>Oceanospirillales</taxon>
        <taxon>Halomonadaceae</taxon>
        <taxon>Halomonas</taxon>
    </lineage>
</organism>
<dbReference type="PANTHER" id="PTHR43818">
    <property type="entry name" value="BCDNA.GH03377"/>
    <property type="match status" value="1"/>
</dbReference>
<dbReference type="EMBL" id="CP098827">
    <property type="protein sequence ID" value="XBO71309.1"/>
    <property type="molecule type" value="Genomic_DNA"/>
</dbReference>
<dbReference type="Pfam" id="PF01408">
    <property type="entry name" value="GFO_IDH_MocA"/>
    <property type="match status" value="1"/>
</dbReference>
<dbReference type="GO" id="GO:0000166">
    <property type="term" value="F:nucleotide binding"/>
    <property type="evidence" value="ECO:0007669"/>
    <property type="project" value="InterPro"/>
</dbReference>
<evidence type="ECO:0000259" key="2">
    <source>
        <dbReference type="Pfam" id="PF01408"/>
    </source>
</evidence>